<comment type="subcellular location">
    <subcellularLocation>
        <location evidence="1 13">Cell outer membrane</location>
        <topology evidence="1 13">Multi-pass membrane protein</topology>
    </subcellularLocation>
</comment>
<evidence type="ECO:0000256" key="8">
    <source>
        <dbReference type="ARBA" id="ARBA00023065"/>
    </source>
</evidence>
<evidence type="ECO:0000256" key="13">
    <source>
        <dbReference type="PROSITE-ProRule" id="PRU01360"/>
    </source>
</evidence>
<dbReference type="Pfam" id="PF13715">
    <property type="entry name" value="CarbopepD_reg_2"/>
    <property type="match status" value="1"/>
</dbReference>
<proteinExistence type="inferred from homology"/>
<dbReference type="SUPFAM" id="SSF49464">
    <property type="entry name" value="Carboxypeptidase regulatory domain-like"/>
    <property type="match status" value="1"/>
</dbReference>
<feature type="chain" id="PRO_5027027899" evidence="14">
    <location>
        <begin position="27"/>
        <end position="779"/>
    </location>
</feature>
<evidence type="ECO:0000313" key="16">
    <source>
        <dbReference type="EMBL" id="CAA9199716.1"/>
    </source>
</evidence>
<evidence type="ECO:0000256" key="4">
    <source>
        <dbReference type="ARBA" id="ARBA00022496"/>
    </source>
</evidence>
<keyword evidence="10 13" id="KW-0472">Membrane</keyword>
<dbReference type="SUPFAM" id="SSF56935">
    <property type="entry name" value="Porins"/>
    <property type="match status" value="1"/>
</dbReference>
<keyword evidence="17" id="KW-1185">Reference proteome</keyword>
<evidence type="ECO:0000256" key="11">
    <source>
        <dbReference type="ARBA" id="ARBA00023170"/>
    </source>
</evidence>
<dbReference type="PANTHER" id="PTHR32552:SF68">
    <property type="entry name" value="FERRICHROME OUTER MEMBRANE TRANSPORTER_PHAGE RECEPTOR"/>
    <property type="match status" value="1"/>
</dbReference>
<dbReference type="Gene3D" id="2.60.40.1120">
    <property type="entry name" value="Carboxypeptidase-like, regulatory domain"/>
    <property type="match status" value="1"/>
</dbReference>
<name>A0A6J4GNM5_9FLAO</name>
<dbReference type="InterPro" id="IPR037066">
    <property type="entry name" value="Plug_dom_sf"/>
</dbReference>
<dbReference type="Proteomes" id="UP000479938">
    <property type="component" value="Unassembled WGS sequence"/>
</dbReference>
<dbReference type="AlphaFoldDB" id="A0A6J4GNM5"/>
<keyword evidence="3 13" id="KW-1134">Transmembrane beta strand</keyword>
<keyword evidence="6 14" id="KW-0732">Signal</keyword>
<keyword evidence="12 13" id="KW-0998">Cell outer membrane</keyword>
<evidence type="ECO:0000256" key="10">
    <source>
        <dbReference type="ARBA" id="ARBA00023136"/>
    </source>
</evidence>
<dbReference type="Gene3D" id="2.170.130.10">
    <property type="entry name" value="TonB-dependent receptor, plug domain"/>
    <property type="match status" value="1"/>
</dbReference>
<dbReference type="RefSeq" id="WP_173971305.1">
    <property type="nucleotide sequence ID" value="NZ_CADCSU010000102.1"/>
</dbReference>
<reference evidence="16 17" key="1">
    <citation type="submission" date="2020-02" db="EMBL/GenBank/DDBJ databases">
        <authorList>
            <person name="Criscuolo A."/>
        </authorList>
    </citation>
    <scope>NUCLEOTIDE SEQUENCE [LARGE SCALE GENOMIC DNA]</scope>
    <source>
        <strain evidence="16">CIP105534</strain>
    </source>
</reference>
<sequence length="779" mass="86432">MNHFSIRTSKFLFIISFLFTVCSAVAQQRHGKIKGKITTSDGKPASEVNIILKNSKYDTSTNEDGNFELSRIRSNSYTLQISLTGYETVDQEVVVADNETTTVNVQLKVSNKELQEVVINNRKSLLSKKTQYVARMPLKNIENPQVYNVIHKELLQEQIVIDPAGAVRNAPGVVPLNYPSGGFAVIFRGFTVGINSRNGMETLSGRSSIGIANVERIEVLKGPSGTLFGSSASSFGGVVNLVTKKPFEASATEISYTAGSFGVNRLTVDINTPLTKDKNVLFRLNAAVNNEKSFLDYGFNKTLSFTPSIIFKASEKLTFSVDAELFKVNNTRPLYPTVTAASGITNPGDIQLNYKKSLIHDDADAKSSSSKAFVQAEYEISDRWKSTTLFSYVNEDLDYSYQVLPTWTSPTTATIRATLFGPISSNYTNIQQNFNGEFSTGILKHKILMGANYRYYTDTFSSTPTPATPFRTIDVTTNFNPVRKSEIDKVLLAPVVRAGRDEYTFSGYASYVLGVADRLYAMASLRLDNFDRKESGTVPGYSQNSLSPKLGIVYQIVKDQVSIFGNYMNGFQNLAPVTQPGGEQLVLDPLYANQYEGGIKAELFNKKLSATISYYKITNDNAVIRQTDLTYQQDGKQVSKGVEFEFLANPFPGLDITAGYAYNDNRIVKTSEANKAIEGNKAQDAPEDVVNFWASYKFQNVLKGLGIGVGANYVDKSYMATTNTFYISSYTIYNQTIFYEQSNWRVGVKINNLSNKKYWSSWGAPQPPANFLVNLTFKF</sequence>
<keyword evidence="5 13" id="KW-0812">Transmembrane</keyword>
<evidence type="ECO:0000313" key="17">
    <source>
        <dbReference type="Proteomes" id="UP000479938"/>
    </source>
</evidence>
<dbReference type="Gene3D" id="2.40.170.20">
    <property type="entry name" value="TonB-dependent receptor, beta-barrel domain"/>
    <property type="match status" value="1"/>
</dbReference>
<dbReference type="InterPro" id="IPR036942">
    <property type="entry name" value="Beta-barrel_TonB_sf"/>
</dbReference>
<dbReference type="Pfam" id="PF07715">
    <property type="entry name" value="Plug"/>
    <property type="match status" value="1"/>
</dbReference>
<evidence type="ECO:0000256" key="14">
    <source>
        <dbReference type="SAM" id="SignalP"/>
    </source>
</evidence>
<gene>
    <name evidence="16" type="primary">cntO_9</name>
    <name evidence="16" type="ORF">FLA105534_02742</name>
</gene>
<dbReference type="EMBL" id="CADCSU010000102">
    <property type="protein sequence ID" value="CAA9199716.1"/>
    <property type="molecule type" value="Genomic_DNA"/>
</dbReference>
<organism evidence="16 17">
    <name type="scientific">Flavobacterium bizetiae</name>
    <dbReference type="NCBI Taxonomy" id="2704140"/>
    <lineage>
        <taxon>Bacteria</taxon>
        <taxon>Pseudomonadati</taxon>
        <taxon>Bacteroidota</taxon>
        <taxon>Flavobacteriia</taxon>
        <taxon>Flavobacteriales</taxon>
        <taxon>Flavobacteriaceae</taxon>
        <taxon>Flavobacterium</taxon>
    </lineage>
</organism>
<evidence type="ECO:0000256" key="9">
    <source>
        <dbReference type="ARBA" id="ARBA00023077"/>
    </source>
</evidence>
<dbReference type="PROSITE" id="PS52016">
    <property type="entry name" value="TONB_DEPENDENT_REC_3"/>
    <property type="match status" value="1"/>
</dbReference>
<evidence type="ECO:0000256" key="6">
    <source>
        <dbReference type="ARBA" id="ARBA00022729"/>
    </source>
</evidence>
<accession>A0A6J4GNM5</accession>
<evidence type="ECO:0000256" key="2">
    <source>
        <dbReference type="ARBA" id="ARBA00022448"/>
    </source>
</evidence>
<evidence type="ECO:0000256" key="5">
    <source>
        <dbReference type="ARBA" id="ARBA00022692"/>
    </source>
</evidence>
<feature type="domain" description="TonB-dependent receptor plug" evidence="15">
    <location>
        <begin position="141"/>
        <end position="233"/>
    </location>
</feature>
<evidence type="ECO:0000256" key="7">
    <source>
        <dbReference type="ARBA" id="ARBA00023004"/>
    </source>
</evidence>
<evidence type="ECO:0000259" key="15">
    <source>
        <dbReference type="Pfam" id="PF07715"/>
    </source>
</evidence>
<dbReference type="GO" id="GO:0015891">
    <property type="term" value="P:siderophore transport"/>
    <property type="evidence" value="ECO:0007669"/>
    <property type="project" value="InterPro"/>
</dbReference>
<protein>
    <submittedName>
        <fullName evidence="16">Metal-pseudopaline receptor CntO</fullName>
    </submittedName>
</protein>
<evidence type="ECO:0000256" key="12">
    <source>
        <dbReference type="ARBA" id="ARBA00023237"/>
    </source>
</evidence>
<keyword evidence="11 16" id="KW-0675">Receptor</keyword>
<keyword evidence="8" id="KW-0406">Ion transport</keyword>
<dbReference type="InterPro" id="IPR039426">
    <property type="entry name" value="TonB-dep_rcpt-like"/>
</dbReference>
<feature type="signal peptide" evidence="14">
    <location>
        <begin position="1"/>
        <end position="26"/>
    </location>
</feature>
<dbReference type="InterPro" id="IPR010105">
    <property type="entry name" value="TonB_sidphr_rcpt"/>
</dbReference>
<keyword evidence="2 13" id="KW-0813">Transport</keyword>
<keyword evidence="7" id="KW-0408">Iron</keyword>
<dbReference type="GO" id="GO:0038023">
    <property type="term" value="F:signaling receptor activity"/>
    <property type="evidence" value="ECO:0007669"/>
    <property type="project" value="InterPro"/>
</dbReference>
<keyword evidence="9" id="KW-0798">TonB box</keyword>
<dbReference type="InterPro" id="IPR012910">
    <property type="entry name" value="Plug_dom"/>
</dbReference>
<evidence type="ECO:0000256" key="1">
    <source>
        <dbReference type="ARBA" id="ARBA00004571"/>
    </source>
</evidence>
<dbReference type="GO" id="GO:0015344">
    <property type="term" value="F:siderophore uptake transmembrane transporter activity"/>
    <property type="evidence" value="ECO:0007669"/>
    <property type="project" value="TreeGrafter"/>
</dbReference>
<comment type="similarity">
    <text evidence="13">Belongs to the TonB-dependent receptor family.</text>
</comment>
<evidence type="ECO:0000256" key="3">
    <source>
        <dbReference type="ARBA" id="ARBA00022452"/>
    </source>
</evidence>
<keyword evidence="4" id="KW-0410">Iron transport</keyword>
<dbReference type="InterPro" id="IPR008969">
    <property type="entry name" value="CarboxyPept-like_regulatory"/>
</dbReference>
<dbReference type="CDD" id="cd01347">
    <property type="entry name" value="ligand_gated_channel"/>
    <property type="match status" value="1"/>
</dbReference>
<dbReference type="GO" id="GO:0009279">
    <property type="term" value="C:cell outer membrane"/>
    <property type="evidence" value="ECO:0007669"/>
    <property type="project" value="UniProtKB-SubCell"/>
</dbReference>
<dbReference type="PANTHER" id="PTHR32552">
    <property type="entry name" value="FERRICHROME IRON RECEPTOR-RELATED"/>
    <property type="match status" value="1"/>
</dbReference>
<dbReference type="NCBIfam" id="TIGR01783">
    <property type="entry name" value="TonB-siderophor"/>
    <property type="match status" value="1"/>
</dbReference>